<feature type="compositionally biased region" description="Basic and acidic residues" evidence="1">
    <location>
        <begin position="153"/>
        <end position="184"/>
    </location>
</feature>
<feature type="compositionally biased region" description="Basic residues" evidence="1">
    <location>
        <begin position="128"/>
        <end position="138"/>
    </location>
</feature>
<feature type="compositionally biased region" description="Low complexity" evidence="1">
    <location>
        <begin position="106"/>
        <end position="115"/>
    </location>
</feature>
<dbReference type="Proteomes" id="UP000275078">
    <property type="component" value="Unassembled WGS sequence"/>
</dbReference>
<feature type="compositionally biased region" description="Acidic residues" evidence="1">
    <location>
        <begin position="231"/>
        <end position="289"/>
    </location>
</feature>
<name>A0A3N4HE94_ASCIM</name>
<proteinExistence type="predicted"/>
<reference evidence="2 3" key="1">
    <citation type="journal article" date="2018" name="Nat. Ecol. Evol.">
        <title>Pezizomycetes genomes reveal the molecular basis of ectomycorrhizal truffle lifestyle.</title>
        <authorList>
            <person name="Murat C."/>
            <person name="Payen T."/>
            <person name="Noel B."/>
            <person name="Kuo A."/>
            <person name="Morin E."/>
            <person name="Chen J."/>
            <person name="Kohler A."/>
            <person name="Krizsan K."/>
            <person name="Balestrini R."/>
            <person name="Da Silva C."/>
            <person name="Montanini B."/>
            <person name="Hainaut M."/>
            <person name="Levati E."/>
            <person name="Barry K.W."/>
            <person name="Belfiori B."/>
            <person name="Cichocki N."/>
            <person name="Clum A."/>
            <person name="Dockter R.B."/>
            <person name="Fauchery L."/>
            <person name="Guy J."/>
            <person name="Iotti M."/>
            <person name="Le Tacon F."/>
            <person name="Lindquist E.A."/>
            <person name="Lipzen A."/>
            <person name="Malagnac F."/>
            <person name="Mello A."/>
            <person name="Molinier V."/>
            <person name="Miyauchi S."/>
            <person name="Poulain J."/>
            <person name="Riccioni C."/>
            <person name="Rubini A."/>
            <person name="Sitrit Y."/>
            <person name="Splivallo R."/>
            <person name="Traeger S."/>
            <person name="Wang M."/>
            <person name="Zifcakova L."/>
            <person name="Wipf D."/>
            <person name="Zambonelli A."/>
            <person name="Paolocci F."/>
            <person name="Nowrousian M."/>
            <person name="Ottonello S."/>
            <person name="Baldrian P."/>
            <person name="Spatafora J.W."/>
            <person name="Henrissat B."/>
            <person name="Nagy L.G."/>
            <person name="Aury J.M."/>
            <person name="Wincker P."/>
            <person name="Grigoriev I.V."/>
            <person name="Bonfante P."/>
            <person name="Martin F.M."/>
        </authorList>
    </citation>
    <scope>NUCLEOTIDE SEQUENCE [LARGE SCALE GENOMIC DNA]</scope>
    <source>
        <strain evidence="2 3">RN42</strain>
    </source>
</reference>
<feature type="region of interest" description="Disordered" evidence="1">
    <location>
        <begin position="98"/>
        <end position="305"/>
    </location>
</feature>
<feature type="compositionally biased region" description="Gly residues" evidence="1">
    <location>
        <begin position="551"/>
        <end position="577"/>
    </location>
</feature>
<evidence type="ECO:0000256" key="1">
    <source>
        <dbReference type="SAM" id="MobiDB-lite"/>
    </source>
</evidence>
<feature type="compositionally biased region" description="Polar residues" evidence="1">
    <location>
        <begin position="48"/>
        <end position="58"/>
    </location>
</feature>
<feature type="compositionally biased region" description="Low complexity" evidence="1">
    <location>
        <begin position="1"/>
        <end position="15"/>
    </location>
</feature>
<accession>A0A3N4HE94</accession>
<dbReference type="AlphaFoldDB" id="A0A3N4HE94"/>
<evidence type="ECO:0000313" key="2">
    <source>
        <dbReference type="EMBL" id="RPA72552.1"/>
    </source>
</evidence>
<sequence length="707" mass="76152">MAACPFTSPASASTAPPQPEFPRTPSASTQNLPPLTPIWAPSSYRPYGSSTAIRQSPGSIHKTPNAAPSLEMAKAALAAAACRGSAKQLTDARKTFLKVSKQFSGSPKTTVSPKQKTPPTPTPSSSTARKKASKRRAKTVPLHESGQHSPLANDERPAKRQKKVDPATREAPDQLDQEEPKGGDETVLEPDAGGTVDQEGLVDSGESLVGVNTSGGEAAERQGLEYSGEQPVEEAAEQEELEEAAEQEELEEASEQEELEETEEAVGENADEDADEDVTNETVDQDDPDLQGNEERVEEEDIGDTVVEASGAYVEDLHTFFDDRKLAFEEVNVGTVYKGVIKLNPEDSSLYISQTNATHPVVVMSKIETSKQCTGFGCSTLGNKGYDSKLDPFTFCSAPKQNFPHRAYGYLPLNDTPRPGPWACKVPTTYGAMTGWVNVSYRTHMNWGPKTVYKPGLRKFLGPDGGAVEAGISKIARDYKREMEKAWWDAHDGAKGFQISKFKKRCYPLLDRYEDILTEIREGRNNGEYDSSDDDEDYDEKKKPTGKKSGASGGGNVSSGASGSGGGGVAGGDGKGAGDPSKGSGKGGGEAPAAAPDGKRGREEADFEHPVVPTNPQKRKSGPVTPSAVQAPLTLPPSGARPSRTFTDEYYYRMEKANGVPPKVTYDLYPMGLKELENIEPVDPAIWELICQQQANDEYHACIFGYQ</sequence>
<keyword evidence="3" id="KW-1185">Reference proteome</keyword>
<feature type="compositionally biased region" description="Basic and acidic residues" evidence="1">
    <location>
        <begin position="597"/>
        <end position="609"/>
    </location>
</feature>
<protein>
    <submittedName>
        <fullName evidence="2">Uncharacterized protein</fullName>
    </submittedName>
</protein>
<feature type="region of interest" description="Disordered" evidence="1">
    <location>
        <begin position="524"/>
        <end position="642"/>
    </location>
</feature>
<feature type="region of interest" description="Disordered" evidence="1">
    <location>
        <begin position="1"/>
        <end position="67"/>
    </location>
</feature>
<gene>
    <name evidence="2" type="ORF">BJ508DRAFT_334945</name>
</gene>
<evidence type="ECO:0000313" key="3">
    <source>
        <dbReference type="Proteomes" id="UP000275078"/>
    </source>
</evidence>
<dbReference type="EMBL" id="ML119857">
    <property type="protein sequence ID" value="RPA72552.1"/>
    <property type="molecule type" value="Genomic_DNA"/>
</dbReference>
<organism evidence="2 3">
    <name type="scientific">Ascobolus immersus RN42</name>
    <dbReference type="NCBI Taxonomy" id="1160509"/>
    <lineage>
        <taxon>Eukaryota</taxon>
        <taxon>Fungi</taxon>
        <taxon>Dikarya</taxon>
        <taxon>Ascomycota</taxon>
        <taxon>Pezizomycotina</taxon>
        <taxon>Pezizomycetes</taxon>
        <taxon>Pezizales</taxon>
        <taxon>Ascobolaceae</taxon>
        <taxon>Ascobolus</taxon>
    </lineage>
</organism>